<evidence type="ECO:0000313" key="2">
    <source>
        <dbReference type="EMBL" id="GAA4953990.1"/>
    </source>
</evidence>
<keyword evidence="3" id="KW-1185">Reference proteome</keyword>
<accession>A0ABP9GVN8</accession>
<sequence length="251" mass="28725">MHDITTRRQALTLLAQGRSMLSVSREMGIAHATIRYWRAHPEPKRSPGCIRCQDSPELPNSPSGYAYLLGLYLGDGCISSYRRGVHGLRIACGNTWPGLMDECEAAMRAVRPEGRVFRVPQQGCHSVTSLWKHWPCLFPQHGPGPKHHRKIELADWQHEILNDHRWPLVRGLIHSDGSRFTNWTTRTVAGQTKRYEYPRYMFTNASTDIMGIMTTTLDSLGVQWRHTDKRNISIARRDSVALMDRHVGPKY</sequence>
<comment type="caution">
    <text evidence="2">The sequence shown here is derived from an EMBL/GenBank/DDBJ whole genome shotgun (WGS) entry which is preliminary data.</text>
</comment>
<dbReference type="InterPro" id="IPR010332">
    <property type="entry name" value="ATPase_terminase-su_N"/>
</dbReference>
<dbReference type="Gene3D" id="3.10.28.10">
    <property type="entry name" value="Homing endonucleases"/>
    <property type="match status" value="1"/>
</dbReference>
<evidence type="ECO:0000259" key="1">
    <source>
        <dbReference type="Pfam" id="PF06056"/>
    </source>
</evidence>
<dbReference type="InterPro" id="IPR027434">
    <property type="entry name" value="Homing_endonucl"/>
</dbReference>
<gene>
    <name evidence="2" type="ORF">GCM10023205_14420</name>
</gene>
<evidence type="ECO:0000313" key="3">
    <source>
        <dbReference type="Proteomes" id="UP001500466"/>
    </source>
</evidence>
<proteinExistence type="predicted"/>
<dbReference type="RefSeq" id="WP_345674451.1">
    <property type="nucleotide sequence ID" value="NZ_BAABHS010000004.1"/>
</dbReference>
<dbReference type="Pfam" id="PF06056">
    <property type="entry name" value="Terminase_5"/>
    <property type="match status" value="1"/>
</dbReference>
<organism evidence="2 3">
    <name type="scientific">Yinghuangia aomiensis</name>
    <dbReference type="NCBI Taxonomy" id="676205"/>
    <lineage>
        <taxon>Bacteria</taxon>
        <taxon>Bacillati</taxon>
        <taxon>Actinomycetota</taxon>
        <taxon>Actinomycetes</taxon>
        <taxon>Kitasatosporales</taxon>
        <taxon>Streptomycetaceae</taxon>
        <taxon>Yinghuangia</taxon>
    </lineage>
</organism>
<dbReference type="Proteomes" id="UP001500466">
    <property type="component" value="Unassembled WGS sequence"/>
</dbReference>
<dbReference type="EMBL" id="BAABHS010000004">
    <property type="protein sequence ID" value="GAA4953990.1"/>
    <property type="molecule type" value="Genomic_DNA"/>
</dbReference>
<feature type="domain" description="Terminase ATPase subunit N-terminal" evidence="1">
    <location>
        <begin position="6"/>
        <end position="53"/>
    </location>
</feature>
<name>A0ABP9GVN8_9ACTN</name>
<reference evidence="3" key="1">
    <citation type="journal article" date="2019" name="Int. J. Syst. Evol. Microbiol.">
        <title>The Global Catalogue of Microorganisms (GCM) 10K type strain sequencing project: providing services to taxonomists for standard genome sequencing and annotation.</title>
        <authorList>
            <consortium name="The Broad Institute Genomics Platform"/>
            <consortium name="The Broad Institute Genome Sequencing Center for Infectious Disease"/>
            <person name="Wu L."/>
            <person name="Ma J."/>
        </authorList>
    </citation>
    <scope>NUCLEOTIDE SEQUENCE [LARGE SCALE GENOMIC DNA]</scope>
    <source>
        <strain evidence="3">JCM 17986</strain>
    </source>
</reference>
<protein>
    <recommendedName>
        <fullName evidence="1">Terminase ATPase subunit N-terminal domain-containing protein</fullName>
    </recommendedName>
</protein>